<keyword evidence="2" id="KW-0677">Repeat</keyword>
<dbReference type="GO" id="GO:0003723">
    <property type="term" value="F:RNA binding"/>
    <property type="evidence" value="ECO:0007669"/>
    <property type="project" value="InterPro"/>
</dbReference>
<feature type="repeat" description="PPR" evidence="3">
    <location>
        <begin position="157"/>
        <end position="191"/>
    </location>
</feature>
<dbReference type="Gene3D" id="1.25.40.10">
    <property type="entry name" value="Tetratricopeptide repeat domain"/>
    <property type="match status" value="3"/>
</dbReference>
<dbReference type="InterPro" id="IPR011990">
    <property type="entry name" value="TPR-like_helical_dom_sf"/>
</dbReference>
<dbReference type="FunFam" id="1.25.40.10:FF:000968">
    <property type="entry name" value="Pentatricopeptide repeat-containing protein, mitochondrial"/>
    <property type="match status" value="1"/>
</dbReference>
<dbReference type="Proteomes" id="UP001454036">
    <property type="component" value="Unassembled WGS sequence"/>
</dbReference>
<dbReference type="PANTHER" id="PTHR47926">
    <property type="entry name" value="PENTATRICOPEPTIDE REPEAT-CONTAINING PROTEIN"/>
    <property type="match status" value="1"/>
</dbReference>
<feature type="repeat" description="PPR" evidence="3">
    <location>
        <begin position="44"/>
        <end position="78"/>
    </location>
</feature>
<evidence type="ECO:0000313" key="6">
    <source>
        <dbReference type="Proteomes" id="UP001454036"/>
    </source>
</evidence>
<dbReference type="InterPro" id="IPR046849">
    <property type="entry name" value="E2_motif"/>
</dbReference>
<dbReference type="EMBL" id="BAABME010000034">
    <property type="protein sequence ID" value="GAA0138746.1"/>
    <property type="molecule type" value="Genomic_DNA"/>
</dbReference>
<accession>A0AAV3NIW7</accession>
<dbReference type="Pfam" id="PF20431">
    <property type="entry name" value="E_motif"/>
    <property type="match status" value="1"/>
</dbReference>
<keyword evidence="6" id="KW-1185">Reference proteome</keyword>
<organism evidence="5 6">
    <name type="scientific">Lithospermum erythrorhizon</name>
    <name type="common">Purple gromwell</name>
    <name type="synonym">Lithospermum officinale var. erythrorhizon</name>
    <dbReference type="NCBI Taxonomy" id="34254"/>
    <lineage>
        <taxon>Eukaryota</taxon>
        <taxon>Viridiplantae</taxon>
        <taxon>Streptophyta</taxon>
        <taxon>Embryophyta</taxon>
        <taxon>Tracheophyta</taxon>
        <taxon>Spermatophyta</taxon>
        <taxon>Magnoliopsida</taxon>
        <taxon>eudicotyledons</taxon>
        <taxon>Gunneridae</taxon>
        <taxon>Pentapetalae</taxon>
        <taxon>asterids</taxon>
        <taxon>lamiids</taxon>
        <taxon>Boraginales</taxon>
        <taxon>Boraginaceae</taxon>
        <taxon>Boraginoideae</taxon>
        <taxon>Lithospermeae</taxon>
        <taxon>Lithospermum</taxon>
    </lineage>
</organism>
<dbReference type="PANTHER" id="PTHR47926:SF500">
    <property type="entry name" value="REPEAT-CONTAINING PROTEIN, PUTATIVE-RELATED"/>
    <property type="match status" value="1"/>
</dbReference>
<dbReference type="Pfam" id="PF14432">
    <property type="entry name" value="DYW_deaminase"/>
    <property type="match status" value="1"/>
</dbReference>
<dbReference type="InterPro" id="IPR032867">
    <property type="entry name" value="DYW_dom"/>
</dbReference>
<feature type="domain" description="DYW" evidence="4">
    <location>
        <begin position="505"/>
        <end position="595"/>
    </location>
</feature>
<proteinExistence type="inferred from homology"/>
<sequence>MRKLYLKPNRSTFPCTIKACASLSDLNSGKQTHQQALIFGYEDDIFVSSALIDMYSKCGSLDDARMVFDEIPQRNVVSWTSMITGFVYNDCGYEALNLFKEMLVQESGICDQQEGEKNGFLDSVVIISVLSACARVGSVRFTEGVHGFAIKRYFCENTRVGNALIDSYAKCGEVGMSRMVFDEMVDKDLVSWNSMIAVLALHRFPVEAIEFFGIMTRISDLRINAVTLSSVVLACAHSGALQAGKAVHNQVIKLKLEDNVYVGTSVIDMYFKCGQVGMARRTFDRMKEKNVKSWTAMIAGYGMHGRAIEALDVFYEMNYTGVKPNHVTFVAVLAACRTAGLLDEGWHWFKAMQHKFLIEPGVEHYGCMVDLVAHAGFLTEAYDLINGMKVKPDIAVWGSLLAACRLHKNVQMAEICVQKLYELDSTNCGYYILLSNIYADAGRWEDVKWIREVIKDRGFAKPIGCSIVELQGRVHVFLIGDKVHPQHKEIYAYLEELMEKLHQSGYVPSMTSVPHDLEEEEQQMAVRIHSEKLAVAFAIMNSVPGTTIQVVKNLRICSDCHTTIKMITKIVDRKIVMRDSKQFHHFSDGSCSCEESSRPCKIGTTRVVTL</sequence>
<dbReference type="GO" id="GO:0009451">
    <property type="term" value="P:RNA modification"/>
    <property type="evidence" value="ECO:0007669"/>
    <property type="project" value="InterPro"/>
</dbReference>
<protein>
    <recommendedName>
        <fullName evidence="4">DYW domain-containing protein</fullName>
    </recommendedName>
</protein>
<evidence type="ECO:0000313" key="5">
    <source>
        <dbReference type="EMBL" id="GAA0138746.1"/>
    </source>
</evidence>
<comment type="similarity">
    <text evidence="1">Belongs to the PPR family. PCMP-H subfamily.</text>
</comment>
<gene>
    <name evidence="5" type="ORF">LIER_00432</name>
</gene>
<dbReference type="InterPro" id="IPR002885">
    <property type="entry name" value="PPR_rpt"/>
</dbReference>
<dbReference type="AlphaFoldDB" id="A0AAV3NIW7"/>
<evidence type="ECO:0000256" key="3">
    <source>
        <dbReference type="PROSITE-ProRule" id="PRU00708"/>
    </source>
</evidence>
<comment type="caution">
    <text evidence="5">The sequence shown here is derived from an EMBL/GenBank/DDBJ whole genome shotgun (WGS) entry which is preliminary data.</text>
</comment>
<dbReference type="Pfam" id="PF01535">
    <property type="entry name" value="PPR"/>
    <property type="match status" value="4"/>
</dbReference>
<dbReference type="PROSITE" id="PS51375">
    <property type="entry name" value="PPR"/>
    <property type="match status" value="3"/>
</dbReference>
<evidence type="ECO:0000256" key="2">
    <source>
        <dbReference type="ARBA" id="ARBA00022737"/>
    </source>
</evidence>
<evidence type="ECO:0000259" key="4">
    <source>
        <dbReference type="Pfam" id="PF14432"/>
    </source>
</evidence>
<dbReference type="InterPro" id="IPR046960">
    <property type="entry name" value="PPR_At4g14850-like_plant"/>
</dbReference>
<dbReference type="GO" id="GO:0008270">
    <property type="term" value="F:zinc ion binding"/>
    <property type="evidence" value="ECO:0007669"/>
    <property type="project" value="InterPro"/>
</dbReference>
<dbReference type="Pfam" id="PF20430">
    <property type="entry name" value="Eplus_motif"/>
    <property type="match status" value="1"/>
</dbReference>
<feature type="repeat" description="PPR" evidence="3">
    <location>
        <begin position="290"/>
        <end position="324"/>
    </location>
</feature>
<dbReference type="InterPro" id="IPR046848">
    <property type="entry name" value="E_motif"/>
</dbReference>
<reference evidence="5 6" key="1">
    <citation type="submission" date="2024-01" db="EMBL/GenBank/DDBJ databases">
        <title>The complete chloroplast genome sequence of Lithospermum erythrorhizon: insights into the phylogenetic relationship among Boraginaceae species and the maternal lineages of purple gromwells.</title>
        <authorList>
            <person name="Okada T."/>
            <person name="Watanabe K."/>
        </authorList>
    </citation>
    <scope>NUCLEOTIDE SEQUENCE [LARGE SCALE GENOMIC DNA]</scope>
</reference>
<evidence type="ECO:0000256" key="1">
    <source>
        <dbReference type="ARBA" id="ARBA00006643"/>
    </source>
</evidence>
<dbReference type="Pfam" id="PF13041">
    <property type="entry name" value="PPR_2"/>
    <property type="match status" value="1"/>
</dbReference>
<dbReference type="NCBIfam" id="TIGR00756">
    <property type="entry name" value="PPR"/>
    <property type="match status" value="3"/>
</dbReference>
<dbReference type="FunFam" id="1.25.40.10:FF:000184">
    <property type="entry name" value="Pentatricopeptide repeat-containing protein, chloroplastic"/>
    <property type="match status" value="1"/>
</dbReference>
<name>A0AAV3NIW7_LITER</name>